<dbReference type="EMBL" id="JXAK01000050">
    <property type="protein sequence ID" value="KIL38851.1"/>
    <property type="molecule type" value="Genomic_DNA"/>
</dbReference>
<keyword evidence="8" id="KW-1185">Reference proteome</keyword>
<evidence type="ECO:0000313" key="7">
    <source>
        <dbReference type="EMBL" id="KIL38851.1"/>
    </source>
</evidence>
<dbReference type="InterPro" id="IPR020583">
    <property type="entry name" value="Inositol_monoP_metal-BS"/>
</dbReference>
<dbReference type="Gene3D" id="3.40.190.80">
    <property type="match status" value="1"/>
</dbReference>
<evidence type="ECO:0000256" key="4">
    <source>
        <dbReference type="ARBA" id="ARBA00022801"/>
    </source>
</evidence>
<dbReference type="InterPro" id="IPR033942">
    <property type="entry name" value="IMPase"/>
</dbReference>
<keyword evidence="5 6" id="KW-0460">Magnesium</keyword>
<evidence type="ECO:0000256" key="6">
    <source>
        <dbReference type="RuleBase" id="RU364068"/>
    </source>
</evidence>
<comment type="caution">
    <text evidence="7">The sequence shown here is derived from an EMBL/GenBank/DDBJ whole genome shotgun (WGS) entry which is preliminary data.</text>
</comment>
<reference evidence="7 8" key="1">
    <citation type="submission" date="2014-12" db="EMBL/GenBank/DDBJ databases">
        <title>Draft genome sequence of Paenibacillus kamchatkensis strain B-2647.</title>
        <authorList>
            <person name="Karlyshev A.V."/>
            <person name="Kudryashova E.B."/>
        </authorList>
    </citation>
    <scope>NUCLEOTIDE SEQUENCE [LARGE SCALE GENOMIC DNA]</scope>
    <source>
        <strain evidence="7 8">VKM B-2647</strain>
    </source>
</reference>
<dbReference type="Pfam" id="PF00459">
    <property type="entry name" value="Inositol_P"/>
    <property type="match status" value="1"/>
</dbReference>
<evidence type="ECO:0000256" key="1">
    <source>
        <dbReference type="ARBA" id="ARBA00001033"/>
    </source>
</evidence>
<dbReference type="SUPFAM" id="SSF56655">
    <property type="entry name" value="Carbohydrate phosphatase"/>
    <property type="match status" value="1"/>
</dbReference>
<dbReference type="InterPro" id="IPR000760">
    <property type="entry name" value="Inositol_monophosphatase-like"/>
</dbReference>
<dbReference type="Proteomes" id="UP000031967">
    <property type="component" value="Unassembled WGS sequence"/>
</dbReference>
<dbReference type="PANTHER" id="PTHR20854">
    <property type="entry name" value="INOSITOL MONOPHOSPHATASE"/>
    <property type="match status" value="1"/>
</dbReference>
<keyword evidence="4 6" id="KW-0378">Hydrolase</keyword>
<dbReference type="Gene3D" id="3.30.540.10">
    <property type="entry name" value="Fructose-1,6-Bisphosphatase, subunit A, domain 1"/>
    <property type="match status" value="1"/>
</dbReference>
<dbReference type="PRINTS" id="PR00377">
    <property type="entry name" value="IMPHPHTASES"/>
</dbReference>
<dbReference type="EC" id="3.1.3.25" evidence="6"/>
<proteinExistence type="inferred from homology"/>
<evidence type="ECO:0000256" key="2">
    <source>
        <dbReference type="ARBA" id="ARBA00001946"/>
    </source>
</evidence>
<gene>
    <name evidence="7" type="ORF">SD70_24055</name>
</gene>
<comment type="catalytic activity">
    <reaction evidence="1 6">
        <text>a myo-inositol phosphate + H2O = myo-inositol + phosphate</text>
        <dbReference type="Rhea" id="RHEA:24056"/>
        <dbReference type="ChEBI" id="CHEBI:15377"/>
        <dbReference type="ChEBI" id="CHEBI:17268"/>
        <dbReference type="ChEBI" id="CHEBI:43474"/>
        <dbReference type="ChEBI" id="CHEBI:84139"/>
        <dbReference type="EC" id="3.1.3.25"/>
    </reaction>
</comment>
<dbReference type="PANTHER" id="PTHR20854:SF4">
    <property type="entry name" value="INOSITOL-1-MONOPHOSPHATASE-RELATED"/>
    <property type="match status" value="1"/>
</dbReference>
<evidence type="ECO:0000313" key="8">
    <source>
        <dbReference type="Proteomes" id="UP000031967"/>
    </source>
</evidence>
<organism evidence="7 8">
    <name type="scientific">Gordoniibacillus kamchatkensis</name>
    <dbReference type="NCBI Taxonomy" id="1590651"/>
    <lineage>
        <taxon>Bacteria</taxon>
        <taxon>Bacillati</taxon>
        <taxon>Bacillota</taxon>
        <taxon>Bacilli</taxon>
        <taxon>Bacillales</taxon>
        <taxon>Paenibacillaceae</taxon>
        <taxon>Gordoniibacillus</taxon>
    </lineage>
</organism>
<protein>
    <recommendedName>
        <fullName evidence="6">Inositol-1-monophosphatase</fullName>
        <ecNumber evidence="6">3.1.3.25</ecNumber>
    </recommendedName>
</protein>
<dbReference type="CDD" id="cd01639">
    <property type="entry name" value="IMPase"/>
    <property type="match status" value="1"/>
</dbReference>
<name>A0ABR5ACT9_9BACL</name>
<accession>A0ABR5ACT9</accession>
<sequence>MKLSYYSNEFQVAEIAARTAGRAILHRIGPLEQEWKGRIDPVTAADRESEQIILTFIRDAFPLDIIVSEESNPIAEENVRGKRRWYVDPLDGTVNFSRNNPHWCVSIAFVDESDTAQAAVVYAPKCNELYGAVRGQGATLNGESIRVSGTDRMDRAVLASGFPYSFDNPDRTNLKEWSMLTPHALTVRCWGAAAKDLCEVARGRIDGFWELELERWDITAGAFICSEAGARVTDLSGKPVAGPSRDIMAANPGLHAAMMELLSR</sequence>
<comment type="similarity">
    <text evidence="6">Belongs to the inositol monophosphatase superfamily.</text>
</comment>
<keyword evidence="3 6" id="KW-0479">Metal-binding</keyword>
<evidence type="ECO:0000256" key="3">
    <source>
        <dbReference type="ARBA" id="ARBA00022723"/>
    </source>
</evidence>
<dbReference type="PROSITE" id="PS00629">
    <property type="entry name" value="IMP_1"/>
    <property type="match status" value="1"/>
</dbReference>
<comment type="cofactor">
    <cofactor evidence="2 6">
        <name>Mg(2+)</name>
        <dbReference type="ChEBI" id="CHEBI:18420"/>
    </cofactor>
</comment>
<evidence type="ECO:0000256" key="5">
    <source>
        <dbReference type="ARBA" id="ARBA00022842"/>
    </source>
</evidence>